<evidence type="ECO:0000256" key="1">
    <source>
        <dbReference type="SAM" id="MobiDB-lite"/>
    </source>
</evidence>
<reference evidence="2 3" key="1">
    <citation type="submission" date="2016-10" db="EMBL/GenBank/DDBJ databases">
        <authorList>
            <person name="de Groot N.N."/>
        </authorList>
    </citation>
    <scope>NUCLEOTIDE SEQUENCE [LARGE SCALE GENOMIC DNA]</scope>
    <source>
        <strain evidence="2 3">CGMCC 1.11030</strain>
    </source>
</reference>
<protein>
    <submittedName>
        <fullName evidence="2">Uncharacterized protein</fullName>
    </submittedName>
</protein>
<accession>A0A1I3FVW9</accession>
<dbReference type="Proteomes" id="UP000199377">
    <property type="component" value="Unassembled WGS sequence"/>
</dbReference>
<dbReference type="EMBL" id="FOQH01000004">
    <property type="protein sequence ID" value="SFI15324.1"/>
    <property type="molecule type" value="Genomic_DNA"/>
</dbReference>
<evidence type="ECO:0000313" key="2">
    <source>
        <dbReference type="EMBL" id="SFI15324.1"/>
    </source>
</evidence>
<dbReference type="AlphaFoldDB" id="A0A1I3FVW9"/>
<dbReference type="RefSeq" id="WP_218161009.1">
    <property type="nucleotide sequence ID" value="NZ_FOQH01000004.1"/>
</dbReference>
<evidence type="ECO:0000313" key="3">
    <source>
        <dbReference type="Proteomes" id="UP000199377"/>
    </source>
</evidence>
<proteinExistence type="predicted"/>
<sequence length="100" mass="9570">GAASATGSRGAASATGSSGAASATGYSGAASATGKHSVAVASGFSGRAKASEGSAIFLVERSEAFGDFGAILHVFSGIAGRDGIEPDVFYTLRDGKPVAA</sequence>
<organism evidence="2 3">
    <name type="scientific">Albimonas pacifica</name>
    <dbReference type="NCBI Taxonomy" id="1114924"/>
    <lineage>
        <taxon>Bacteria</taxon>
        <taxon>Pseudomonadati</taxon>
        <taxon>Pseudomonadota</taxon>
        <taxon>Alphaproteobacteria</taxon>
        <taxon>Rhodobacterales</taxon>
        <taxon>Paracoccaceae</taxon>
        <taxon>Albimonas</taxon>
    </lineage>
</organism>
<feature type="non-terminal residue" evidence="2">
    <location>
        <position position="1"/>
    </location>
</feature>
<gene>
    <name evidence="2" type="ORF">SAMN05216258_104551</name>
</gene>
<name>A0A1I3FVW9_9RHOB</name>
<keyword evidence="3" id="KW-1185">Reference proteome</keyword>
<feature type="region of interest" description="Disordered" evidence="1">
    <location>
        <begin position="1"/>
        <end position="29"/>
    </location>
</feature>